<dbReference type="RefSeq" id="XP_023626093.1">
    <property type="nucleotide sequence ID" value="XM_023770325.1"/>
</dbReference>
<sequence length="283" mass="30649">MSSFHSSLADGDKIVPQETELENAAARGSMSAVFTILAIWQTLPDMLDNEGHISPAVTISALLIAISHSRPDIVSLILAASAIPRLPVMEAIRAGSINIFQTFLWHGWDINEPMERDGPSALGFAVQNRDLVVGLLELGADPNAGYQYDTALSRAVLGGTEEVIEILLSHGGNVTRGDVLHWAVERETEAHRVVALLLERGAQPNRLRFDGVEPSWSVVGVRRGLGTPLHTAVTLNKPDVVLELLNHGADQNLENTLGRTPRQMAEDLGDDRLLGLMNGEVKE</sequence>
<proteinExistence type="predicted"/>
<dbReference type="AlphaFoldDB" id="A0A2D3VEZ9"/>
<evidence type="ECO:0000256" key="3">
    <source>
        <dbReference type="PROSITE-ProRule" id="PRU00023"/>
    </source>
</evidence>
<accession>A0A2D3VEZ9</accession>
<dbReference type="InterPro" id="IPR036770">
    <property type="entry name" value="Ankyrin_rpt-contain_sf"/>
</dbReference>
<dbReference type="PROSITE" id="PS50297">
    <property type="entry name" value="ANK_REP_REGION"/>
    <property type="match status" value="1"/>
</dbReference>
<dbReference type="PROSITE" id="PS50088">
    <property type="entry name" value="ANK_REPEAT"/>
    <property type="match status" value="2"/>
</dbReference>
<dbReference type="STRING" id="112498.A0A2D3VEZ9"/>
<keyword evidence="1" id="KW-0677">Repeat</keyword>
<protein>
    <submittedName>
        <fullName evidence="4">Uncharacterized protein</fullName>
    </submittedName>
</protein>
<gene>
    <name evidence="4" type="ORF">RCC_05049</name>
</gene>
<evidence type="ECO:0000256" key="2">
    <source>
        <dbReference type="ARBA" id="ARBA00023043"/>
    </source>
</evidence>
<name>A0A2D3VEZ9_9PEZI</name>
<evidence type="ECO:0000313" key="4">
    <source>
        <dbReference type="EMBL" id="CZT19203.1"/>
    </source>
</evidence>
<dbReference type="EMBL" id="FJUY01000007">
    <property type="protein sequence ID" value="CZT19203.1"/>
    <property type="molecule type" value="Genomic_DNA"/>
</dbReference>
<evidence type="ECO:0000313" key="5">
    <source>
        <dbReference type="Proteomes" id="UP000225277"/>
    </source>
</evidence>
<evidence type="ECO:0000256" key="1">
    <source>
        <dbReference type="ARBA" id="ARBA00022737"/>
    </source>
</evidence>
<keyword evidence="5" id="KW-1185">Reference proteome</keyword>
<dbReference type="Pfam" id="PF00023">
    <property type="entry name" value="Ank"/>
    <property type="match status" value="1"/>
</dbReference>
<reference evidence="4 5" key="1">
    <citation type="submission" date="2016-03" db="EMBL/GenBank/DDBJ databases">
        <authorList>
            <person name="Ploux O."/>
        </authorList>
    </citation>
    <scope>NUCLEOTIDE SEQUENCE [LARGE SCALE GENOMIC DNA]</scope>
    <source>
        <strain evidence="4 5">URUG2</strain>
    </source>
</reference>
<dbReference type="OrthoDB" id="3650438at2759"/>
<dbReference type="Pfam" id="PF12796">
    <property type="entry name" value="Ank_2"/>
    <property type="match status" value="1"/>
</dbReference>
<dbReference type="SUPFAM" id="SSF48403">
    <property type="entry name" value="Ankyrin repeat"/>
    <property type="match status" value="1"/>
</dbReference>
<dbReference type="PANTHER" id="PTHR24198:SF165">
    <property type="entry name" value="ANKYRIN REPEAT-CONTAINING PROTEIN-RELATED"/>
    <property type="match status" value="1"/>
</dbReference>
<dbReference type="PANTHER" id="PTHR24198">
    <property type="entry name" value="ANKYRIN REPEAT AND PROTEIN KINASE DOMAIN-CONTAINING PROTEIN"/>
    <property type="match status" value="1"/>
</dbReference>
<dbReference type="InterPro" id="IPR002110">
    <property type="entry name" value="Ankyrin_rpt"/>
</dbReference>
<organism evidence="4 5">
    <name type="scientific">Ramularia collo-cygni</name>
    <dbReference type="NCBI Taxonomy" id="112498"/>
    <lineage>
        <taxon>Eukaryota</taxon>
        <taxon>Fungi</taxon>
        <taxon>Dikarya</taxon>
        <taxon>Ascomycota</taxon>
        <taxon>Pezizomycotina</taxon>
        <taxon>Dothideomycetes</taxon>
        <taxon>Dothideomycetidae</taxon>
        <taxon>Mycosphaerellales</taxon>
        <taxon>Mycosphaerellaceae</taxon>
        <taxon>Ramularia</taxon>
    </lineage>
</organism>
<dbReference type="GeneID" id="35600217"/>
<keyword evidence="2 3" id="KW-0040">ANK repeat</keyword>
<feature type="repeat" description="ANK" evidence="3">
    <location>
        <begin position="147"/>
        <end position="179"/>
    </location>
</feature>
<feature type="repeat" description="ANK" evidence="3">
    <location>
        <begin position="227"/>
        <end position="256"/>
    </location>
</feature>
<dbReference type="SMART" id="SM00248">
    <property type="entry name" value="ANK"/>
    <property type="match status" value="5"/>
</dbReference>
<dbReference type="Gene3D" id="1.25.40.20">
    <property type="entry name" value="Ankyrin repeat-containing domain"/>
    <property type="match status" value="1"/>
</dbReference>
<dbReference type="Proteomes" id="UP000225277">
    <property type="component" value="Unassembled WGS sequence"/>
</dbReference>